<protein>
    <submittedName>
        <fullName evidence="1">Uncharacterized protein</fullName>
    </submittedName>
</protein>
<keyword evidence="2" id="KW-1185">Reference proteome</keyword>
<reference evidence="1" key="1">
    <citation type="submission" date="2022-10" db="EMBL/GenBank/DDBJ databases">
        <title>Genome Sequence of Xylaria curta.</title>
        <authorList>
            <person name="Buettner E."/>
        </authorList>
    </citation>
    <scope>NUCLEOTIDE SEQUENCE</scope>
    <source>
        <strain evidence="1">Babe10</strain>
    </source>
</reference>
<sequence>MGDRLGDGLQPSPTPVSSHPHPLPANNALGMDNRSLIGSLVESDTDLGLSHTKFDPDLVISELSELSARLSALRRSCYNIMAALEGPTSAYPNGLQHPLLHEVNFKVASSWLAYGPDSLDSLPKTPSFNAESTGSESKEVGLLLYEIYTASHLLLEVLRSLQANLSFISPVESSSTSSATSRESSYFQINAAQVPPSLTLLTALSAPSQQSLVTFDRNSPNEGNNVIHHLVMACHTMLLTIYIALLLILERETGVSIRNNTLVLDDIR</sequence>
<evidence type="ECO:0000313" key="2">
    <source>
        <dbReference type="Proteomes" id="UP001143856"/>
    </source>
</evidence>
<comment type="caution">
    <text evidence="1">The sequence shown here is derived from an EMBL/GenBank/DDBJ whole genome shotgun (WGS) entry which is preliminary data.</text>
</comment>
<proteinExistence type="predicted"/>
<dbReference type="Proteomes" id="UP001143856">
    <property type="component" value="Unassembled WGS sequence"/>
</dbReference>
<organism evidence="1 2">
    <name type="scientific">Xylaria curta</name>
    <dbReference type="NCBI Taxonomy" id="42375"/>
    <lineage>
        <taxon>Eukaryota</taxon>
        <taxon>Fungi</taxon>
        <taxon>Dikarya</taxon>
        <taxon>Ascomycota</taxon>
        <taxon>Pezizomycotina</taxon>
        <taxon>Sordariomycetes</taxon>
        <taxon>Xylariomycetidae</taxon>
        <taxon>Xylariales</taxon>
        <taxon>Xylariaceae</taxon>
        <taxon>Xylaria</taxon>
    </lineage>
</organism>
<gene>
    <name evidence="1" type="ORF">NUW58_g9620</name>
</gene>
<evidence type="ECO:0000313" key="1">
    <source>
        <dbReference type="EMBL" id="KAJ2970690.1"/>
    </source>
</evidence>
<name>A0ACC1MV25_9PEZI</name>
<accession>A0ACC1MV25</accession>
<dbReference type="EMBL" id="JAPDGR010003590">
    <property type="protein sequence ID" value="KAJ2970690.1"/>
    <property type="molecule type" value="Genomic_DNA"/>
</dbReference>